<gene>
    <name evidence="1" type="ORF">GALL_299420</name>
</gene>
<proteinExistence type="predicted"/>
<reference evidence="1" key="1">
    <citation type="submission" date="2016-10" db="EMBL/GenBank/DDBJ databases">
        <title>Sequence of Gallionella enrichment culture.</title>
        <authorList>
            <person name="Poehlein A."/>
            <person name="Muehling M."/>
            <person name="Daniel R."/>
        </authorList>
    </citation>
    <scope>NUCLEOTIDE SEQUENCE</scope>
</reference>
<evidence type="ECO:0000313" key="1">
    <source>
        <dbReference type="EMBL" id="OIQ88170.1"/>
    </source>
</evidence>
<name>A0A1J5QY15_9ZZZZ</name>
<sequence length="302" mass="34022">MVLSQPLKTRPVQWLLFAVLALCAGWASGNPSAPEPNPSAQRLRAKYSELGPQLLDNQFQRPLYLSSAESSRDLKGDIYAVVDYPFSTVNTALNNPAHWCDVMILHINVKYCHASSSKTGTILTINLGRNFDQPLADSYRNEFSYSTVITSPDYFAVELGAETGPLGTHDYHIGLEAAPLKDGRTFLHFTYAYAFGVTGSLAMQGYLATLGRDKVGFTVMGRLPNGQPDYIHGVRGVLERNTMRYFLAIDAYLAAISVAPEDRLELRLQKWYDSTELYARQLHEVERVDYLEMKHREYLRQQ</sequence>
<accession>A0A1J5QY15</accession>
<dbReference type="EMBL" id="MLJW01000384">
    <property type="protein sequence ID" value="OIQ88170.1"/>
    <property type="molecule type" value="Genomic_DNA"/>
</dbReference>
<comment type="caution">
    <text evidence="1">The sequence shown here is derived from an EMBL/GenBank/DDBJ whole genome shotgun (WGS) entry which is preliminary data.</text>
</comment>
<organism evidence="1">
    <name type="scientific">mine drainage metagenome</name>
    <dbReference type="NCBI Taxonomy" id="410659"/>
    <lineage>
        <taxon>unclassified sequences</taxon>
        <taxon>metagenomes</taxon>
        <taxon>ecological metagenomes</taxon>
    </lineage>
</organism>
<protein>
    <submittedName>
        <fullName evidence="1">Uncharacterized protein</fullName>
    </submittedName>
</protein>
<dbReference type="AlphaFoldDB" id="A0A1J5QY15"/>